<dbReference type="PROSITE" id="PS00645">
    <property type="entry name" value="COMPLEX1_51K_2"/>
    <property type="match status" value="1"/>
</dbReference>
<dbReference type="STRING" id="1185652.USDA257_c55380"/>
<dbReference type="PANTHER" id="PTHR43578">
    <property type="entry name" value="NADH-QUINONE OXIDOREDUCTASE SUBUNIT F"/>
    <property type="match status" value="1"/>
</dbReference>
<dbReference type="CDD" id="cd03063">
    <property type="entry name" value="TRX_Fd_FDH_beta"/>
    <property type="match status" value="1"/>
</dbReference>
<organism evidence="10 11">
    <name type="scientific">Sinorhizobium fredii (strain USDA 257)</name>
    <dbReference type="NCBI Taxonomy" id="1185652"/>
    <lineage>
        <taxon>Bacteria</taxon>
        <taxon>Pseudomonadati</taxon>
        <taxon>Pseudomonadota</taxon>
        <taxon>Alphaproteobacteria</taxon>
        <taxon>Hyphomicrobiales</taxon>
        <taxon>Rhizobiaceae</taxon>
        <taxon>Sinorhizobium/Ensifer group</taxon>
        <taxon>Sinorhizobium</taxon>
    </lineage>
</organism>
<proteinExistence type="inferred from homology"/>
<dbReference type="InterPro" id="IPR001949">
    <property type="entry name" value="NADH-UbQ_OxRdtase_51kDa_CS"/>
</dbReference>
<feature type="domain" description="NADH-ubiquinone oxidoreductase 51kDa subunit iron-sulphur binding" evidence="9">
    <location>
        <begin position="426"/>
        <end position="471"/>
    </location>
</feature>
<evidence type="ECO:0000256" key="7">
    <source>
        <dbReference type="ARBA" id="ARBA00023004"/>
    </source>
</evidence>
<dbReference type="SMART" id="SM00928">
    <property type="entry name" value="NADH_4Fe-4S"/>
    <property type="match status" value="1"/>
</dbReference>
<evidence type="ECO:0000256" key="6">
    <source>
        <dbReference type="ARBA" id="ARBA00022723"/>
    </source>
</evidence>
<dbReference type="GO" id="GO:0010181">
    <property type="term" value="F:FMN binding"/>
    <property type="evidence" value="ECO:0007669"/>
    <property type="project" value="InterPro"/>
</dbReference>
<evidence type="ECO:0000256" key="3">
    <source>
        <dbReference type="ARBA" id="ARBA00002378"/>
    </source>
</evidence>
<protein>
    <submittedName>
        <fullName evidence="10">NADH-quinone oxidoreductase subunit F</fullName>
        <ecNumber evidence="10">1.6.99.5</ecNumber>
    </submittedName>
</protein>
<keyword evidence="10" id="KW-0560">Oxidoreductase</keyword>
<dbReference type="AlphaFoldDB" id="I3XDU7"/>
<dbReference type="EMBL" id="CP003563">
    <property type="protein sequence ID" value="AFL54053.1"/>
    <property type="molecule type" value="Genomic_DNA"/>
</dbReference>
<dbReference type="GO" id="GO:0016491">
    <property type="term" value="F:oxidoreductase activity"/>
    <property type="evidence" value="ECO:0007669"/>
    <property type="project" value="UniProtKB-KW"/>
</dbReference>
<dbReference type="EC" id="1.6.99.5" evidence="10"/>
<dbReference type="eggNOG" id="COG1894">
    <property type="taxonomic scope" value="Bacteria"/>
</dbReference>
<dbReference type="Pfam" id="PF01512">
    <property type="entry name" value="Complex1_51K"/>
    <property type="match status" value="1"/>
</dbReference>
<dbReference type="KEGG" id="sfd:USDA257_c55380"/>
<dbReference type="HOGENOM" id="CLU_014881_3_0_5"/>
<dbReference type="PROSITE" id="PS00644">
    <property type="entry name" value="COMPLEX1_51K_1"/>
    <property type="match status" value="1"/>
</dbReference>
<dbReference type="InterPro" id="IPR036249">
    <property type="entry name" value="Thioredoxin-like_sf"/>
</dbReference>
<evidence type="ECO:0000256" key="8">
    <source>
        <dbReference type="ARBA" id="ARBA00023014"/>
    </source>
</evidence>
<dbReference type="Gene3D" id="3.40.50.11540">
    <property type="entry name" value="NADH-ubiquinone oxidoreductase 51kDa subunit"/>
    <property type="match status" value="1"/>
</dbReference>
<dbReference type="FunFam" id="3.40.50.11540:FF:000001">
    <property type="entry name" value="NADH dehydrogenase [ubiquinone] flavoprotein 1, mitochondrial"/>
    <property type="match status" value="1"/>
</dbReference>
<dbReference type="Pfam" id="PF10589">
    <property type="entry name" value="NADH_4Fe-4S"/>
    <property type="match status" value="1"/>
</dbReference>
<dbReference type="GO" id="GO:0046872">
    <property type="term" value="F:metal ion binding"/>
    <property type="evidence" value="ECO:0007669"/>
    <property type="project" value="UniProtKB-KW"/>
</dbReference>
<reference evidence="10 11" key="1">
    <citation type="journal article" date="2012" name="J. Bacteriol.">
        <title>Complete genome sequence of the broad-host-range strain Sinorhizobium fredii USDA257.</title>
        <authorList>
            <person name="Schuldes J."/>
            <person name="Rodriguez Orbegoso M."/>
            <person name="Schmeisser C."/>
            <person name="Krishnan H.B."/>
            <person name="Daniel R."/>
            <person name="Streit W.R."/>
        </authorList>
    </citation>
    <scope>NUCLEOTIDE SEQUENCE [LARGE SCALE GENOMIC DNA]</scope>
    <source>
        <strain evidence="10 11">USDA 257</strain>
    </source>
</reference>
<dbReference type="InterPro" id="IPR019575">
    <property type="entry name" value="Nuop51_4Fe4S-bd"/>
</dbReference>
<evidence type="ECO:0000256" key="4">
    <source>
        <dbReference type="ARBA" id="ARBA00007523"/>
    </source>
</evidence>
<dbReference type="SUPFAM" id="SSF52833">
    <property type="entry name" value="Thioredoxin-like"/>
    <property type="match status" value="1"/>
</dbReference>
<evidence type="ECO:0000256" key="1">
    <source>
        <dbReference type="ARBA" id="ARBA00001917"/>
    </source>
</evidence>
<dbReference type="GO" id="GO:0008137">
    <property type="term" value="F:NADH dehydrogenase (ubiquinone) activity"/>
    <property type="evidence" value="ECO:0007669"/>
    <property type="project" value="InterPro"/>
</dbReference>
<keyword evidence="6" id="KW-0479">Metal-binding</keyword>
<evidence type="ECO:0000259" key="9">
    <source>
        <dbReference type="SMART" id="SM00928"/>
    </source>
</evidence>
<dbReference type="Gene3D" id="6.10.250.1450">
    <property type="match status" value="1"/>
</dbReference>
<comment type="similarity">
    <text evidence="4">Belongs to the complex I 51 kDa subunit family.</text>
</comment>
<comment type="function">
    <text evidence="3">NDH-1 shuttles electrons from NADH, via FMN and iron-sulfur (Fe-S) centers, to quinones in the respiratory chain. The immediate electron acceptor for the enzyme in this species is believed to be ubiquinone. Couples the redox reaction to proton translocation (for every two electrons transferred, four hydrogen ions are translocated across the cytoplasmic membrane), and thus conserves the redox energy in a proton gradient.</text>
</comment>
<dbReference type="PANTHER" id="PTHR43578:SF3">
    <property type="entry name" value="NADH-QUINONE OXIDOREDUCTASE SUBUNIT F"/>
    <property type="match status" value="1"/>
</dbReference>
<sequence length="518" mass="54239">MTVKIYIPRDAAALALGAEKVATAMAEAIAARGLDAMIVRNGSRGMHWLEPLVEVATAAGRVAYGPVKARDVASLLDAGLLSGAAHPLCLGKTEAIPFLKQQTRLTFARCGLIDPLSLDDYRAHGGLRGLEKAVAMQPQAIVAEVTESGLRGRGGAGFPTGIKWKTVLETAGTQKYIVCNADEGDSGTFADRMIMEGDPFVLIEGMAIAGVATGATKGYVYTRSEYPHAIAAMTQAIEIARAAGVLGQSVLGSAHAFDMEVRTGAGAYVCGEETSLLNSLEGKRGLVRAKPPLPAHKGLFDCPTVINNVISLASVPVILDKGAAFYRDFGMGRSRGTIPLQIAGNIKHGGLYETAFGLTLGEIVDEIGGGTASGRPVKAVQVGGPLGAYFPRALFDTPFDYEAFAAKDGLIGHAGIVVFDDTADMLKQARFAMEFCAVESCGKCTPCRIGSMRGVEVADNIAAGIEPEKNRELLADLCNTMKFGSLCALGGFTPYPVMSAMTHFPEDFSSAPAVEAAE</sequence>
<evidence type="ECO:0000256" key="5">
    <source>
        <dbReference type="ARBA" id="ARBA00022485"/>
    </source>
</evidence>
<name>I3XDU7_SINF2</name>
<dbReference type="GO" id="GO:0051539">
    <property type="term" value="F:4 iron, 4 sulfur cluster binding"/>
    <property type="evidence" value="ECO:0007669"/>
    <property type="project" value="UniProtKB-KW"/>
</dbReference>
<keyword evidence="7" id="KW-0408">Iron</keyword>
<keyword evidence="5" id="KW-0004">4Fe-4S</keyword>
<dbReference type="InterPro" id="IPR037225">
    <property type="entry name" value="Nuo51_FMN-bd_sf"/>
</dbReference>
<dbReference type="PATRIC" id="fig|1185652.3.peg.5742"/>
<dbReference type="Proteomes" id="UP000006180">
    <property type="component" value="Chromosome"/>
</dbReference>
<dbReference type="Gene3D" id="3.10.20.600">
    <property type="match status" value="1"/>
</dbReference>
<dbReference type="SUPFAM" id="SSF142984">
    <property type="entry name" value="Nqo1 middle domain-like"/>
    <property type="match status" value="1"/>
</dbReference>
<comment type="cofactor">
    <cofactor evidence="2">
        <name>[4Fe-4S] cluster</name>
        <dbReference type="ChEBI" id="CHEBI:49883"/>
    </cofactor>
</comment>
<dbReference type="Gene3D" id="1.20.1440.230">
    <property type="entry name" value="NADH-ubiquinone oxidoreductase 51kDa subunit, iron-sulphur binding domain"/>
    <property type="match status" value="1"/>
</dbReference>
<dbReference type="SUPFAM" id="SSF142019">
    <property type="entry name" value="Nqo1 FMN-binding domain-like"/>
    <property type="match status" value="1"/>
</dbReference>
<keyword evidence="8" id="KW-0411">Iron-sulfur</keyword>
<dbReference type="RefSeq" id="WP_014766164.1">
    <property type="nucleotide sequence ID" value="NC_018000.1"/>
</dbReference>
<evidence type="ECO:0000313" key="10">
    <source>
        <dbReference type="EMBL" id="AFL54053.1"/>
    </source>
</evidence>
<evidence type="ECO:0000256" key="2">
    <source>
        <dbReference type="ARBA" id="ARBA00001966"/>
    </source>
</evidence>
<accession>I3XDU7</accession>
<evidence type="ECO:0000313" key="11">
    <source>
        <dbReference type="Proteomes" id="UP000006180"/>
    </source>
</evidence>
<dbReference type="InterPro" id="IPR011538">
    <property type="entry name" value="Nuo51_FMN-bd"/>
</dbReference>
<dbReference type="SUPFAM" id="SSF140490">
    <property type="entry name" value="Nqo1C-terminal domain-like"/>
    <property type="match status" value="1"/>
</dbReference>
<comment type="cofactor">
    <cofactor evidence="1">
        <name>FMN</name>
        <dbReference type="ChEBI" id="CHEBI:58210"/>
    </cofactor>
</comment>
<dbReference type="InterPro" id="IPR037207">
    <property type="entry name" value="Nuop51_4Fe4S-bd_sf"/>
</dbReference>
<gene>
    <name evidence="10" type="primary">nuoF3</name>
    <name evidence="10" type="ORF">USDA257_c55380</name>
</gene>